<dbReference type="GO" id="GO:0000976">
    <property type="term" value="F:transcription cis-regulatory region binding"/>
    <property type="evidence" value="ECO:0007669"/>
    <property type="project" value="TreeGrafter"/>
</dbReference>
<dbReference type="InterPro" id="IPR036271">
    <property type="entry name" value="Tet_transcr_reg_TetR-rel_C_sf"/>
</dbReference>
<accession>A0A1H0Z615</accession>
<evidence type="ECO:0000256" key="3">
    <source>
        <dbReference type="ARBA" id="ARBA00023163"/>
    </source>
</evidence>
<dbReference type="Gene3D" id="1.10.10.60">
    <property type="entry name" value="Homeodomain-like"/>
    <property type="match status" value="1"/>
</dbReference>
<evidence type="ECO:0000256" key="4">
    <source>
        <dbReference type="PROSITE-ProRule" id="PRU00335"/>
    </source>
</evidence>
<protein>
    <submittedName>
        <fullName evidence="6">DNA-binding transcriptional regulator, AcrR family</fullName>
    </submittedName>
</protein>
<dbReference type="InterPro" id="IPR009057">
    <property type="entry name" value="Homeodomain-like_sf"/>
</dbReference>
<dbReference type="PANTHER" id="PTHR30055:SF148">
    <property type="entry name" value="TETR-FAMILY TRANSCRIPTIONAL REGULATOR"/>
    <property type="match status" value="1"/>
</dbReference>
<evidence type="ECO:0000256" key="1">
    <source>
        <dbReference type="ARBA" id="ARBA00023015"/>
    </source>
</evidence>
<dbReference type="PANTHER" id="PTHR30055">
    <property type="entry name" value="HTH-TYPE TRANSCRIPTIONAL REGULATOR RUTR"/>
    <property type="match status" value="1"/>
</dbReference>
<organism evidence="6 7">
    <name type="scientific">Leucobacter chromiiresistens</name>
    <dbReference type="NCBI Taxonomy" id="1079994"/>
    <lineage>
        <taxon>Bacteria</taxon>
        <taxon>Bacillati</taxon>
        <taxon>Actinomycetota</taxon>
        <taxon>Actinomycetes</taxon>
        <taxon>Micrococcales</taxon>
        <taxon>Microbacteriaceae</taxon>
        <taxon>Leucobacter</taxon>
    </lineage>
</organism>
<dbReference type="InterPro" id="IPR050109">
    <property type="entry name" value="HTH-type_TetR-like_transc_reg"/>
</dbReference>
<gene>
    <name evidence="6" type="ORF">SAMN04488565_1480</name>
</gene>
<feature type="DNA-binding region" description="H-T-H motif" evidence="4">
    <location>
        <begin position="41"/>
        <end position="60"/>
    </location>
</feature>
<dbReference type="STRING" id="1079994.SAMN04488565_1480"/>
<dbReference type="SUPFAM" id="SSF46689">
    <property type="entry name" value="Homeodomain-like"/>
    <property type="match status" value="1"/>
</dbReference>
<dbReference type="PROSITE" id="PS50977">
    <property type="entry name" value="HTH_TETR_2"/>
    <property type="match status" value="1"/>
</dbReference>
<evidence type="ECO:0000313" key="7">
    <source>
        <dbReference type="Proteomes" id="UP000182690"/>
    </source>
</evidence>
<dbReference type="InterPro" id="IPR001647">
    <property type="entry name" value="HTH_TetR"/>
</dbReference>
<evidence type="ECO:0000256" key="2">
    <source>
        <dbReference type="ARBA" id="ARBA00023125"/>
    </source>
</evidence>
<dbReference type="SUPFAM" id="SSF48498">
    <property type="entry name" value="Tetracyclin repressor-like, C-terminal domain"/>
    <property type="match status" value="1"/>
</dbReference>
<feature type="domain" description="HTH tetR-type" evidence="5">
    <location>
        <begin position="18"/>
        <end position="78"/>
    </location>
</feature>
<evidence type="ECO:0000313" key="6">
    <source>
        <dbReference type="EMBL" id="SDQ22902.1"/>
    </source>
</evidence>
<keyword evidence="3" id="KW-0804">Transcription</keyword>
<dbReference type="eggNOG" id="COG1309">
    <property type="taxonomic scope" value="Bacteria"/>
</dbReference>
<dbReference type="EMBL" id="FNKB01000001">
    <property type="protein sequence ID" value="SDQ22902.1"/>
    <property type="molecule type" value="Genomic_DNA"/>
</dbReference>
<dbReference type="Pfam" id="PF16859">
    <property type="entry name" value="TetR_C_11"/>
    <property type="match status" value="1"/>
</dbReference>
<name>A0A1H0Z615_9MICO</name>
<dbReference type="Proteomes" id="UP000182690">
    <property type="component" value="Unassembled WGS sequence"/>
</dbReference>
<reference evidence="6 7" key="1">
    <citation type="submission" date="2016-10" db="EMBL/GenBank/DDBJ databases">
        <authorList>
            <person name="de Groot N.N."/>
        </authorList>
    </citation>
    <scope>NUCLEOTIDE SEQUENCE [LARGE SCALE GENOMIC DNA]</scope>
    <source>
        <strain evidence="6 7">DSM 22788</strain>
    </source>
</reference>
<evidence type="ECO:0000259" key="5">
    <source>
        <dbReference type="PROSITE" id="PS50977"/>
    </source>
</evidence>
<dbReference type="InterPro" id="IPR011075">
    <property type="entry name" value="TetR_C"/>
</dbReference>
<dbReference type="Gene3D" id="1.10.357.10">
    <property type="entry name" value="Tetracycline Repressor, domain 2"/>
    <property type="match status" value="1"/>
</dbReference>
<dbReference type="Pfam" id="PF00440">
    <property type="entry name" value="TetR_N"/>
    <property type="match status" value="1"/>
</dbReference>
<keyword evidence="2 4" id="KW-0238">DNA-binding</keyword>
<keyword evidence="1" id="KW-0805">Transcription regulation</keyword>
<dbReference type="GO" id="GO:0003700">
    <property type="term" value="F:DNA-binding transcription factor activity"/>
    <property type="evidence" value="ECO:0007669"/>
    <property type="project" value="TreeGrafter"/>
</dbReference>
<dbReference type="AlphaFoldDB" id="A0A1H0Z615"/>
<proteinExistence type="predicted"/>
<sequence length="207" mass="22214">MHHGTPEYPDCVPRPRSETARRAVLASMRRAVTGEGYEALTIERLAADAGVSKQTIYRWWPNKAAILGEALVEGALPAHIPLPHDTGDAAPDLAADLLAWLTESTRQLQRAEGLGVARALIAVTAADPEIGAALNDRLAAPIREWVQRRIDRAAEHGALRDGVDAILLADHLIAITAYAALTGAVHSEERLRGIVAHVMHGIVAPPR</sequence>